<accession>V5BEU3</accession>
<dbReference type="STRING" id="1116472.MGMO_88c00160"/>
<keyword evidence="3 9" id="KW-0489">Methyltransferase</keyword>
<dbReference type="PROSITE" id="PS01230">
    <property type="entry name" value="TRMA_1"/>
    <property type="match status" value="1"/>
</dbReference>
<feature type="binding site" evidence="9">
    <location>
        <position position="172"/>
    </location>
    <ligand>
        <name>[4Fe-4S] cluster</name>
        <dbReference type="ChEBI" id="CHEBI:49883"/>
    </ligand>
</feature>
<dbReference type="SUPFAM" id="SSF53335">
    <property type="entry name" value="S-adenosyl-L-methionine-dependent methyltransferases"/>
    <property type="match status" value="1"/>
</dbReference>
<keyword evidence="5 9" id="KW-0949">S-adenosyl-L-methionine</keyword>
<dbReference type="Gene3D" id="2.40.50.140">
    <property type="entry name" value="Nucleic acid-binding proteins"/>
    <property type="match status" value="1"/>
</dbReference>
<feature type="binding site" evidence="9 10">
    <location>
        <position position="310"/>
    </location>
    <ligand>
        <name>S-adenosyl-L-methionine</name>
        <dbReference type="ChEBI" id="CHEBI:59789"/>
    </ligand>
</feature>
<dbReference type="Gene3D" id="2.40.50.1070">
    <property type="match status" value="1"/>
</dbReference>
<dbReference type="InterPro" id="IPR001566">
    <property type="entry name" value="23S_rRNA_MeTrfase_RlmD"/>
</dbReference>
<evidence type="ECO:0000256" key="11">
    <source>
        <dbReference type="PROSITE-ProRule" id="PRU10015"/>
    </source>
</evidence>
<keyword evidence="6 9" id="KW-0479">Metal-binding</keyword>
<keyword evidence="14" id="KW-1185">Reference proteome</keyword>
<dbReference type="HAMAP" id="MF_01010">
    <property type="entry name" value="23SrRNA_methyltr_RlmD"/>
    <property type="match status" value="1"/>
</dbReference>
<dbReference type="InterPro" id="IPR002792">
    <property type="entry name" value="TRAM_dom"/>
</dbReference>
<evidence type="ECO:0000256" key="7">
    <source>
        <dbReference type="ARBA" id="ARBA00023004"/>
    </source>
</evidence>
<evidence type="ECO:0000259" key="12">
    <source>
        <dbReference type="PROSITE" id="PS50926"/>
    </source>
</evidence>
<dbReference type="PROSITE" id="PS51687">
    <property type="entry name" value="SAM_MT_RNA_M5U"/>
    <property type="match status" value="1"/>
</dbReference>
<name>V5BEU3_9GAMM</name>
<feature type="binding site" evidence="9 10">
    <location>
        <position position="281"/>
    </location>
    <ligand>
        <name>S-adenosyl-L-methionine</name>
        <dbReference type="ChEBI" id="CHEBI:59789"/>
    </ligand>
</feature>
<evidence type="ECO:0000256" key="3">
    <source>
        <dbReference type="ARBA" id="ARBA00022603"/>
    </source>
</evidence>
<dbReference type="NCBIfam" id="TIGR00479">
    <property type="entry name" value="rumA"/>
    <property type="match status" value="1"/>
</dbReference>
<comment type="catalytic activity">
    <reaction evidence="9">
        <text>uridine(1939) in 23S rRNA + S-adenosyl-L-methionine = 5-methyluridine(1939) in 23S rRNA + S-adenosyl-L-homocysteine + H(+)</text>
        <dbReference type="Rhea" id="RHEA:42908"/>
        <dbReference type="Rhea" id="RHEA-COMP:10278"/>
        <dbReference type="Rhea" id="RHEA-COMP:10279"/>
        <dbReference type="ChEBI" id="CHEBI:15378"/>
        <dbReference type="ChEBI" id="CHEBI:57856"/>
        <dbReference type="ChEBI" id="CHEBI:59789"/>
        <dbReference type="ChEBI" id="CHEBI:65315"/>
        <dbReference type="ChEBI" id="CHEBI:74447"/>
        <dbReference type="EC" id="2.1.1.190"/>
    </reaction>
</comment>
<proteinExistence type="inferred from homology"/>
<sequence>MEAEINMARTRRKPLPTEPVRAVINSLTHDGRGVAHIEGKAVFIDAALPGEEVEFLYTEIRRDYAEGRVVNVLTPSEHRVEPLCPHFDVCGGCSFQHVDSATQIQIKQGLLEEQFKRIGKITIPELWELLIGPHWGYRRKARMGVKYVAKKNRVLVGFREKRHPYLAEMDNCVVMHPIVGTRLVALGEMIEGLSIRELIPQIEVAIGDEQCVLSIRVLEPPTADDQERMRAFGKAHNLTLCLQSKGPDTIVPLDGEPEVIPTYALPEHGITFKFRPAMFTQVNYEINRLMVNRVLATLNLTKADTVLDLFCGLGNFTLPIAKYAGLVVGVEGDLPLVKHARENAQHNGIDNAEFYAADLSKDISDQPWVKRQYNKILLDPSRAGASEVLHHFKQWQPEQVVYVSCNPSTLARDAGILVNDLGYKLIKAGVMDMFPQTGHVESIALFSK</sequence>
<dbReference type="SUPFAM" id="SSF50249">
    <property type="entry name" value="Nucleic acid-binding proteins"/>
    <property type="match status" value="1"/>
</dbReference>
<dbReference type="Gene3D" id="3.40.50.150">
    <property type="entry name" value="Vaccinia Virus protein VP39"/>
    <property type="match status" value="1"/>
</dbReference>
<dbReference type="FunFam" id="2.40.50.140:FF:000097">
    <property type="entry name" value="23S rRNA (uracil(1939)-C(5))-methyltransferase RlmD"/>
    <property type="match status" value="1"/>
</dbReference>
<dbReference type="InterPro" id="IPR029063">
    <property type="entry name" value="SAM-dependent_MTases_sf"/>
</dbReference>
<dbReference type="GO" id="GO:0070475">
    <property type="term" value="P:rRNA base methylation"/>
    <property type="evidence" value="ECO:0007669"/>
    <property type="project" value="TreeGrafter"/>
</dbReference>
<dbReference type="InterPro" id="IPR030390">
    <property type="entry name" value="MeTrfase_TrmA_AS"/>
</dbReference>
<feature type="binding site" evidence="9">
    <location>
        <position position="358"/>
    </location>
    <ligand>
        <name>S-adenosyl-L-methionine</name>
        <dbReference type="ChEBI" id="CHEBI:59789"/>
    </ligand>
</feature>
<dbReference type="Pfam" id="PF05958">
    <property type="entry name" value="tRNA_U5-meth_tr"/>
    <property type="match status" value="1"/>
</dbReference>
<feature type="binding site" evidence="9 10">
    <location>
        <position position="379"/>
    </location>
    <ligand>
        <name>S-adenosyl-L-methionine</name>
        <dbReference type="ChEBI" id="CHEBI:59789"/>
    </ligand>
</feature>
<comment type="similarity">
    <text evidence="9">Belongs to the class I-like SAM-binding methyltransferase superfamily. RNA M5U methyltransferase family. RlmD subfamily.</text>
</comment>
<dbReference type="NCBIfam" id="NF009639">
    <property type="entry name" value="PRK13168.1"/>
    <property type="match status" value="1"/>
</dbReference>
<feature type="active site" evidence="11">
    <location>
        <position position="405"/>
    </location>
</feature>
<evidence type="ECO:0000256" key="4">
    <source>
        <dbReference type="ARBA" id="ARBA00022679"/>
    </source>
</evidence>
<comment type="caution">
    <text evidence="13">The sequence shown here is derived from an EMBL/GenBank/DDBJ whole genome shotgun (WGS) entry which is preliminary data.</text>
</comment>
<dbReference type="GO" id="GO:0051539">
    <property type="term" value="F:4 iron, 4 sulfur cluster binding"/>
    <property type="evidence" value="ECO:0007669"/>
    <property type="project" value="UniProtKB-KW"/>
</dbReference>
<dbReference type="PANTHER" id="PTHR11061:SF49">
    <property type="entry name" value="23S RRNA (URACIL(1939)-C(5))-METHYLTRANSFERASE RLMD"/>
    <property type="match status" value="1"/>
</dbReference>
<dbReference type="InterPro" id="IPR010280">
    <property type="entry name" value="U5_MeTrfase_fam"/>
</dbReference>
<feature type="binding site" evidence="9 10">
    <location>
        <position position="331"/>
    </location>
    <ligand>
        <name>S-adenosyl-L-methionine</name>
        <dbReference type="ChEBI" id="CHEBI:59789"/>
    </ligand>
</feature>
<dbReference type="eggNOG" id="COG2265">
    <property type="taxonomic scope" value="Bacteria"/>
</dbReference>
<organism evidence="13 14">
    <name type="scientific">Methyloglobulus morosus KoM1</name>
    <dbReference type="NCBI Taxonomy" id="1116472"/>
    <lineage>
        <taxon>Bacteria</taxon>
        <taxon>Pseudomonadati</taxon>
        <taxon>Pseudomonadota</taxon>
        <taxon>Gammaproteobacteria</taxon>
        <taxon>Methylococcales</taxon>
        <taxon>Methylococcaceae</taxon>
        <taxon>Methyloglobulus</taxon>
    </lineage>
</organism>
<comment type="function">
    <text evidence="9">Catalyzes the formation of 5-methyl-uridine at position 1939 (m5U1939) in 23S rRNA.</text>
</comment>
<keyword evidence="7 9" id="KW-0408">Iron</keyword>
<keyword evidence="2 9" id="KW-0698">rRNA processing</keyword>
<dbReference type="PROSITE" id="PS01231">
    <property type="entry name" value="TRMA_2"/>
    <property type="match status" value="1"/>
</dbReference>
<evidence type="ECO:0000256" key="9">
    <source>
        <dbReference type="HAMAP-Rule" id="MF_01010"/>
    </source>
</evidence>
<feature type="binding site" evidence="9">
    <location>
        <position position="315"/>
    </location>
    <ligand>
        <name>S-adenosyl-L-methionine</name>
        <dbReference type="ChEBI" id="CHEBI:59789"/>
    </ligand>
</feature>
<evidence type="ECO:0000256" key="2">
    <source>
        <dbReference type="ARBA" id="ARBA00022552"/>
    </source>
</evidence>
<dbReference type="Pfam" id="PF01938">
    <property type="entry name" value="TRAM"/>
    <property type="match status" value="1"/>
</dbReference>
<keyword evidence="4 9" id="KW-0808">Transferase</keyword>
<evidence type="ECO:0000256" key="6">
    <source>
        <dbReference type="ARBA" id="ARBA00022723"/>
    </source>
</evidence>
<gene>
    <name evidence="9 13" type="primary">rlmD</name>
    <name evidence="13" type="ORF">MGMO_88c00160</name>
</gene>
<dbReference type="InterPro" id="IPR030391">
    <property type="entry name" value="MeTrfase_TrmA_CS"/>
</dbReference>
<feature type="domain" description="TRAM" evidence="12">
    <location>
        <begin position="13"/>
        <end position="71"/>
    </location>
</feature>
<feature type="binding site" evidence="9">
    <location>
        <position position="93"/>
    </location>
    <ligand>
        <name>[4Fe-4S] cluster</name>
        <dbReference type="ChEBI" id="CHEBI:49883"/>
    </ligand>
</feature>
<evidence type="ECO:0000256" key="1">
    <source>
        <dbReference type="ARBA" id="ARBA00022485"/>
    </source>
</evidence>
<keyword evidence="8 9" id="KW-0411">Iron-sulfur</keyword>
<evidence type="ECO:0000256" key="5">
    <source>
        <dbReference type="ARBA" id="ARBA00022691"/>
    </source>
</evidence>
<keyword evidence="1 9" id="KW-0004">4Fe-4S</keyword>
<dbReference type="PATRIC" id="fig|1116472.3.peg.2415"/>
<dbReference type="Proteomes" id="UP000017842">
    <property type="component" value="Unassembled WGS sequence"/>
</dbReference>
<dbReference type="GO" id="GO:0070041">
    <property type="term" value="F:rRNA (uridine-C5-)-methyltransferase activity"/>
    <property type="evidence" value="ECO:0007669"/>
    <property type="project" value="UniProtKB-UniRule"/>
</dbReference>
<evidence type="ECO:0000313" key="13">
    <source>
        <dbReference type="EMBL" id="ESS71805.1"/>
    </source>
</evidence>
<reference evidence="13 14" key="1">
    <citation type="journal article" date="2013" name="Genome Announc.">
        <title>Draft Genome Sequence of the Methanotrophic Gammaproteobacterium Methyloglobulus morosus DSM 22980 Strain KoM1.</title>
        <authorList>
            <person name="Poehlein A."/>
            <person name="Deutzmann J.S."/>
            <person name="Daniel R."/>
            <person name="Simeonova D.D."/>
        </authorList>
    </citation>
    <scope>NUCLEOTIDE SEQUENCE [LARGE SCALE GENOMIC DNA]</scope>
    <source>
        <strain evidence="13 14">KoM1</strain>
    </source>
</reference>
<dbReference type="GO" id="GO:0003723">
    <property type="term" value="F:RNA binding"/>
    <property type="evidence" value="ECO:0007669"/>
    <property type="project" value="InterPro"/>
</dbReference>
<dbReference type="PANTHER" id="PTHR11061">
    <property type="entry name" value="RNA M5U METHYLTRANSFERASE"/>
    <property type="match status" value="1"/>
</dbReference>
<dbReference type="AlphaFoldDB" id="V5BEU3"/>
<dbReference type="GO" id="GO:0005506">
    <property type="term" value="F:iron ion binding"/>
    <property type="evidence" value="ECO:0007669"/>
    <property type="project" value="UniProtKB-UniRule"/>
</dbReference>
<dbReference type="EMBL" id="AYLO01000085">
    <property type="protein sequence ID" value="ESS71805.1"/>
    <property type="molecule type" value="Genomic_DNA"/>
</dbReference>
<dbReference type="RefSeq" id="WP_023495132.1">
    <property type="nucleotide sequence ID" value="NZ_AYLO01000085.1"/>
</dbReference>
<evidence type="ECO:0000313" key="14">
    <source>
        <dbReference type="Proteomes" id="UP000017842"/>
    </source>
</evidence>
<dbReference type="PROSITE" id="PS50926">
    <property type="entry name" value="TRAM"/>
    <property type="match status" value="1"/>
</dbReference>
<dbReference type="InterPro" id="IPR012340">
    <property type="entry name" value="NA-bd_OB-fold"/>
</dbReference>
<dbReference type="CDD" id="cd02440">
    <property type="entry name" value="AdoMet_MTases"/>
    <property type="match status" value="1"/>
</dbReference>
<feature type="binding site" evidence="9">
    <location>
        <position position="90"/>
    </location>
    <ligand>
        <name>[4Fe-4S] cluster</name>
        <dbReference type="ChEBI" id="CHEBI:49883"/>
    </ligand>
</feature>
<feature type="active site" description="Nucleophile" evidence="9 10">
    <location>
        <position position="405"/>
    </location>
</feature>
<evidence type="ECO:0000256" key="8">
    <source>
        <dbReference type="ARBA" id="ARBA00023014"/>
    </source>
</evidence>
<feature type="binding site" evidence="9">
    <location>
        <position position="84"/>
    </location>
    <ligand>
        <name>[4Fe-4S] cluster</name>
        <dbReference type="ChEBI" id="CHEBI:49883"/>
    </ligand>
</feature>
<dbReference type="EC" id="2.1.1.190" evidence="9"/>
<evidence type="ECO:0000256" key="10">
    <source>
        <dbReference type="PROSITE-ProRule" id="PRU01024"/>
    </source>
</evidence>
<protein>
    <recommendedName>
        <fullName evidence="9">23S rRNA (uracil(1939)-C(5))-methyltransferase RlmD</fullName>
        <ecNumber evidence="9">2.1.1.190</ecNumber>
    </recommendedName>
    <alternativeName>
        <fullName evidence="9">23S rRNA(m5U1939)-methyltransferase</fullName>
    </alternativeName>
</protein>